<gene>
    <name evidence="2" type="ORF">ST47_g7438</name>
</gene>
<dbReference type="Pfam" id="PF06985">
    <property type="entry name" value="HET"/>
    <property type="match status" value="1"/>
</dbReference>
<dbReference type="Pfam" id="PF26639">
    <property type="entry name" value="Het-6_barrel"/>
    <property type="match status" value="1"/>
</dbReference>
<name>A0A163AZ25_DIDRA</name>
<evidence type="ECO:0000259" key="1">
    <source>
        <dbReference type="Pfam" id="PF06985"/>
    </source>
</evidence>
<feature type="domain" description="Heterokaryon incompatibility" evidence="1">
    <location>
        <begin position="46"/>
        <end position="132"/>
    </location>
</feature>
<dbReference type="PANTHER" id="PTHR24148:SF64">
    <property type="entry name" value="HETEROKARYON INCOMPATIBILITY DOMAIN-CONTAINING PROTEIN"/>
    <property type="match status" value="1"/>
</dbReference>
<reference evidence="2 3" key="1">
    <citation type="journal article" date="2016" name="Sci. Rep.">
        <title>Draft genome sequencing and secretome analysis of fungal phytopathogen Ascochyta rabiei provides insight into the necrotrophic effector repertoire.</title>
        <authorList>
            <person name="Verma S."/>
            <person name="Gazara R.K."/>
            <person name="Nizam S."/>
            <person name="Parween S."/>
            <person name="Chattopadhyay D."/>
            <person name="Verma P.K."/>
        </authorList>
    </citation>
    <scope>NUCLEOTIDE SEQUENCE [LARGE SCALE GENOMIC DNA]</scope>
    <source>
        <strain evidence="2 3">ArDII</strain>
    </source>
</reference>
<keyword evidence="3" id="KW-1185">Reference proteome</keyword>
<dbReference type="InterPro" id="IPR052895">
    <property type="entry name" value="HetReg/Transcr_Mod"/>
</dbReference>
<dbReference type="AlphaFoldDB" id="A0A163AZ25"/>
<dbReference type="EMBL" id="JYNV01000244">
    <property type="protein sequence ID" value="KZM21479.1"/>
    <property type="molecule type" value="Genomic_DNA"/>
</dbReference>
<dbReference type="PANTHER" id="PTHR24148">
    <property type="entry name" value="ANKYRIN REPEAT DOMAIN-CONTAINING PROTEIN 39 HOMOLOG-RELATED"/>
    <property type="match status" value="1"/>
</dbReference>
<evidence type="ECO:0000313" key="2">
    <source>
        <dbReference type="EMBL" id="KZM21479.1"/>
    </source>
</evidence>
<comment type="caution">
    <text evidence="2">The sequence shown here is derived from an EMBL/GenBank/DDBJ whole genome shotgun (WGS) entry which is preliminary data.</text>
</comment>
<accession>A0A163AZ25</accession>
<protein>
    <recommendedName>
        <fullName evidence="1">Heterokaryon incompatibility domain-containing protein</fullName>
    </recommendedName>
</protein>
<dbReference type="Proteomes" id="UP000076837">
    <property type="component" value="Unassembled WGS sequence"/>
</dbReference>
<dbReference type="OrthoDB" id="2157530at2759"/>
<evidence type="ECO:0000313" key="3">
    <source>
        <dbReference type="Proteomes" id="UP000076837"/>
    </source>
</evidence>
<organism evidence="2 3">
    <name type="scientific">Didymella rabiei</name>
    <name type="common">Chickpea ascochyta blight fungus</name>
    <name type="synonym">Mycosphaerella rabiei</name>
    <dbReference type="NCBI Taxonomy" id="5454"/>
    <lineage>
        <taxon>Eukaryota</taxon>
        <taxon>Fungi</taxon>
        <taxon>Dikarya</taxon>
        <taxon>Ascomycota</taxon>
        <taxon>Pezizomycotina</taxon>
        <taxon>Dothideomycetes</taxon>
        <taxon>Pleosporomycetidae</taxon>
        <taxon>Pleosporales</taxon>
        <taxon>Pleosporineae</taxon>
        <taxon>Didymellaceae</taxon>
        <taxon>Ascochyta</taxon>
    </lineage>
</organism>
<proteinExistence type="predicted"/>
<dbReference type="InterPro" id="IPR010730">
    <property type="entry name" value="HET"/>
</dbReference>
<sequence length="593" mass="66674">MANPNAYQYRPLKRDPFEVRLVKLLPYANRTRITLHTFPLADAPPFDALSYLWGYSDGEVQVECESAAIAVPRNLGAFLEASQRSSNTGYLWVDAISINQEDIHEREHGISELGTIYRAATRTLIWTGCEDHGPLTRFIASTLPTGKINRLVTEAFRATDIFHSAGKITRQDLREFHEFASELSCDTQWDTCDAQWGISTRWMLQDIICSRNLLIFDGEEGIPWGHFAGALLTWLLFNTTSSSTPSVPFVISSEAMRRSHVGISDTRLSLPDTLSGMHSFPGSTTNPRDSVFTAYSTLKAIDPTNNVPTIDYSMTVNEVFCEAAFQLNDASSQPLSLSLVDGARLELPSWTPDWTQHTARFLLNHAASNFSASPYAMCEAIYRHRSTDRRQKDAPNAEVAYVCLMVDAIQHRSGSLPPRRHCDHYAVSGANNYFFSKWHDFAKEHSRGKRPADLVSLAYADTIQARGCGHVWEDMEKTPEERIQEMIDFLGFLESEDSAPIETDLIRLSYAACFPSHDRMFAITKGGRFCLVPRTAKDGDLVCIPHGSRVPYIFRQDKWGGSYQNIGEAFVHGLMHGEAGELEPQDIRTFHLR</sequence>